<keyword evidence="11" id="KW-0732">Signal</keyword>
<dbReference type="GO" id="GO:0050830">
    <property type="term" value="P:defense response to Gram-positive bacterium"/>
    <property type="evidence" value="ECO:0007669"/>
    <property type="project" value="TreeGrafter"/>
</dbReference>
<dbReference type="GO" id="GO:0003796">
    <property type="term" value="F:lysozyme activity"/>
    <property type="evidence" value="ECO:0007669"/>
    <property type="project" value="UniProtKB-EC"/>
</dbReference>
<dbReference type="Gene3D" id="1.10.530.10">
    <property type="match status" value="3"/>
</dbReference>
<dbReference type="InterPro" id="IPR001916">
    <property type="entry name" value="Glyco_hydro_22"/>
</dbReference>
<accession>A0AAD4YGH7</accession>
<feature type="domain" description="Glycosyl hydrolases family 22 (GH22)" evidence="12">
    <location>
        <begin position="95"/>
        <end position="113"/>
    </location>
</feature>
<dbReference type="PRINTS" id="PR00135">
    <property type="entry name" value="LYZLACT"/>
</dbReference>
<reference evidence="13" key="1">
    <citation type="submission" date="2022-03" db="EMBL/GenBank/DDBJ databases">
        <title>Genomic analyses of argali, domestic sheep and their hybrids provide insights into chromosomal evolution, heterosis and genetic basis of agronomic traits.</title>
        <authorList>
            <person name="Li M."/>
        </authorList>
    </citation>
    <scope>NUCLEOTIDE SEQUENCE</scope>
    <source>
        <strain evidence="13">CAU-MHL-2022a</strain>
        <tissue evidence="13">Skin</tissue>
    </source>
</reference>
<dbReference type="PROSITE" id="PS51348">
    <property type="entry name" value="GLYCOSYL_HYDROL_F22_2"/>
    <property type="match status" value="3"/>
</dbReference>
<gene>
    <name evidence="13" type="ORF">MG293_003002</name>
</gene>
<dbReference type="EMBL" id="JAKZEL010000002">
    <property type="protein sequence ID" value="KAI4546447.1"/>
    <property type="molecule type" value="Genomic_DNA"/>
</dbReference>
<dbReference type="GO" id="GO:0050829">
    <property type="term" value="P:defense response to Gram-negative bacterium"/>
    <property type="evidence" value="ECO:0007669"/>
    <property type="project" value="TreeGrafter"/>
</dbReference>
<dbReference type="PANTHER" id="PTHR11407">
    <property type="entry name" value="LYSOZYME C"/>
    <property type="match status" value="1"/>
</dbReference>
<dbReference type="PRINTS" id="PR00137">
    <property type="entry name" value="LYSOZYME"/>
</dbReference>
<dbReference type="GO" id="GO:0031640">
    <property type="term" value="P:killing of cells of another organism"/>
    <property type="evidence" value="ECO:0007669"/>
    <property type="project" value="UniProtKB-KW"/>
</dbReference>
<feature type="signal peptide" evidence="11">
    <location>
        <begin position="1"/>
        <end position="18"/>
    </location>
</feature>
<sequence length="439" mass="49034">MKALLILGLLLLSVAVQGKVFERCELARTLKRFGMDGFRGISLANWMCLARWESSYNTQATNYNSGDRSTDYGIFQINSHWWCNDGKTPGAVNACHIPCSALLQDDITQAVACAKRVVSDPQGIRACAMIALANNDLFGCLRFKDTCRPKIQEVWTWWDLLYRIRDIKSNLLVHFLDLCEIYSVAISKPTVQGKKFQRCELARTLKKLGLDGYKGVSLANWLCLTKWQSSYNTKATNYNPSSENTDYGIFQINSKWWCNDGKTPKAVDGCHVSRSELMENDIAKAVACAKQIASEQGIIAVLIYLKCCEAFIVSSVQISDSPLCSISPLSRPTVNSYWLCLTKWESGYNTKATNYNPGSESTDYGIFQINSKWWCNDGKTPNAVDGCHVSCSALMENDIEKAVACAKHIVSEQGITAWVAWKSHCRDHDVSSYVEGCTL</sequence>
<dbReference type="InterPro" id="IPR023346">
    <property type="entry name" value="Lysozyme-like_dom_sf"/>
</dbReference>
<keyword evidence="14" id="KW-1185">Reference proteome</keyword>
<dbReference type="Proteomes" id="UP001214576">
    <property type="component" value="Unassembled WGS sequence"/>
</dbReference>
<dbReference type="EC" id="3.2.1.17" evidence="4"/>
<evidence type="ECO:0000256" key="1">
    <source>
        <dbReference type="ARBA" id="ARBA00000632"/>
    </source>
</evidence>
<comment type="similarity">
    <text evidence="3 10">Belongs to the glycosyl hydrolase 22 family.</text>
</comment>
<keyword evidence="9" id="KW-0326">Glycosidase</keyword>
<evidence type="ECO:0000256" key="11">
    <source>
        <dbReference type="SAM" id="SignalP"/>
    </source>
</evidence>
<organism evidence="13 14">
    <name type="scientific">Ovis ammon polii</name>
    <dbReference type="NCBI Taxonomy" id="230172"/>
    <lineage>
        <taxon>Eukaryota</taxon>
        <taxon>Metazoa</taxon>
        <taxon>Chordata</taxon>
        <taxon>Craniata</taxon>
        <taxon>Vertebrata</taxon>
        <taxon>Euteleostomi</taxon>
        <taxon>Mammalia</taxon>
        <taxon>Eutheria</taxon>
        <taxon>Laurasiatheria</taxon>
        <taxon>Artiodactyla</taxon>
        <taxon>Ruminantia</taxon>
        <taxon>Pecora</taxon>
        <taxon>Bovidae</taxon>
        <taxon>Caprinae</taxon>
        <taxon>Ovis</taxon>
    </lineage>
</organism>
<keyword evidence="5" id="KW-0929">Antimicrobial</keyword>
<dbReference type="FunFam" id="1.10.530.10:FF:000001">
    <property type="entry name" value="Lysozyme C"/>
    <property type="match status" value="3"/>
</dbReference>
<proteinExistence type="inferred from homology"/>
<dbReference type="InterPro" id="IPR000974">
    <property type="entry name" value="Glyco_hydro_22_lys"/>
</dbReference>
<dbReference type="Pfam" id="PF00062">
    <property type="entry name" value="Lys"/>
    <property type="match status" value="3"/>
</dbReference>
<evidence type="ECO:0000256" key="5">
    <source>
        <dbReference type="ARBA" id="ARBA00022529"/>
    </source>
</evidence>
<keyword evidence="7" id="KW-0378">Hydrolase</keyword>
<dbReference type="CDD" id="cd16897">
    <property type="entry name" value="LYZ_C"/>
    <property type="match status" value="2"/>
</dbReference>
<evidence type="ECO:0000256" key="2">
    <source>
        <dbReference type="ARBA" id="ARBA00002647"/>
    </source>
</evidence>
<dbReference type="AlphaFoldDB" id="A0AAD4YGH7"/>
<comment type="function">
    <text evidence="2">Lysozymes have primarily a bacteriolytic function; those in tissues and body fluids are associated with the monocyte-macrophage system and enhance the activity of immunoagents.</text>
</comment>
<evidence type="ECO:0000259" key="12">
    <source>
        <dbReference type="PROSITE" id="PS00128"/>
    </source>
</evidence>
<evidence type="ECO:0000256" key="10">
    <source>
        <dbReference type="RuleBase" id="RU004440"/>
    </source>
</evidence>
<feature type="domain" description="Glycosyl hydrolases family 22 (GH22)" evidence="12">
    <location>
        <begin position="387"/>
        <end position="405"/>
    </location>
</feature>
<evidence type="ECO:0000256" key="3">
    <source>
        <dbReference type="ARBA" id="ARBA00010859"/>
    </source>
</evidence>
<evidence type="ECO:0000256" key="4">
    <source>
        <dbReference type="ARBA" id="ARBA00012732"/>
    </source>
</evidence>
<dbReference type="PROSITE" id="PS00128">
    <property type="entry name" value="GLYCOSYL_HYDROL_F22_1"/>
    <property type="match status" value="2"/>
</dbReference>
<evidence type="ECO:0000313" key="14">
    <source>
        <dbReference type="Proteomes" id="UP001214576"/>
    </source>
</evidence>
<evidence type="ECO:0000256" key="9">
    <source>
        <dbReference type="ARBA" id="ARBA00023295"/>
    </source>
</evidence>
<dbReference type="SMART" id="SM00263">
    <property type="entry name" value="LYZ1"/>
    <property type="match status" value="3"/>
</dbReference>
<name>A0AAD4YGH7_OVIAM</name>
<evidence type="ECO:0000256" key="6">
    <source>
        <dbReference type="ARBA" id="ARBA00022638"/>
    </source>
</evidence>
<evidence type="ECO:0000256" key="8">
    <source>
        <dbReference type="ARBA" id="ARBA00023157"/>
    </source>
</evidence>
<dbReference type="SUPFAM" id="SSF53955">
    <property type="entry name" value="Lysozyme-like"/>
    <property type="match status" value="3"/>
</dbReference>
<dbReference type="PANTHER" id="PTHR11407:SF28">
    <property type="entry name" value="LYSOZYME C"/>
    <property type="match status" value="1"/>
</dbReference>
<protein>
    <recommendedName>
        <fullName evidence="4">lysozyme</fullName>
        <ecNumber evidence="4">3.2.1.17</ecNumber>
    </recommendedName>
</protein>
<feature type="chain" id="PRO_5042102980" description="lysozyme" evidence="11">
    <location>
        <begin position="19"/>
        <end position="439"/>
    </location>
</feature>
<evidence type="ECO:0000313" key="13">
    <source>
        <dbReference type="EMBL" id="KAI4546447.1"/>
    </source>
</evidence>
<comment type="catalytic activity">
    <reaction evidence="1">
        <text>Hydrolysis of (1-&gt;4)-beta-linkages between N-acetylmuramic acid and N-acetyl-D-glucosamine residues in a peptidoglycan and between N-acetyl-D-glucosamine residues in chitodextrins.</text>
        <dbReference type="EC" id="3.2.1.17"/>
    </reaction>
</comment>
<keyword evidence="8" id="KW-1015">Disulfide bond</keyword>
<evidence type="ECO:0000256" key="7">
    <source>
        <dbReference type="ARBA" id="ARBA00022801"/>
    </source>
</evidence>
<dbReference type="InterPro" id="IPR019799">
    <property type="entry name" value="Glyco_hydro_22_CS"/>
</dbReference>
<comment type="caution">
    <text evidence="13">The sequence shown here is derived from an EMBL/GenBank/DDBJ whole genome shotgun (WGS) entry which is preliminary data.</text>
</comment>
<keyword evidence="6" id="KW-0081">Bacteriolytic enzyme</keyword>